<dbReference type="GO" id="GO:0016301">
    <property type="term" value="F:kinase activity"/>
    <property type="evidence" value="ECO:0007669"/>
    <property type="project" value="UniProtKB-KW"/>
</dbReference>
<proteinExistence type="inferred from homology"/>
<evidence type="ECO:0000313" key="3">
    <source>
        <dbReference type="Proteomes" id="UP000293852"/>
    </source>
</evidence>
<accession>A0A4Q7LXQ3</accession>
<keyword evidence="3" id="KW-1185">Reference proteome</keyword>
<dbReference type="InterPro" id="IPR043129">
    <property type="entry name" value="ATPase_NBD"/>
</dbReference>
<reference evidence="2 3" key="1">
    <citation type="submission" date="2019-02" db="EMBL/GenBank/DDBJ databases">
        <title>Sequencing the genomes of 1000 actinobacteria strains.</title>
        <authorList>
            <person name="Klenk H.-P."/>
        </authorList>
    </citation>
    <scope>NUCLEOTIDE SEQUENCE [LARGE SCALE GENOMIC DNA]</scope>
    <source>
        <strain evidence="2 3">DSM 16932</strain>
    </source>
</reference>
<keyword evidence="2" id="KW-0808">Transferase</keyword>
<dbReference type="SUPFAM" id="SSF53067">
    <property type="entry name" value="Actin-like ATPase domain"/>
    <property type="match status" value="1"/>
</dbReference>
<dbReference type="Pfam" id="PF00480">
    <property type="entry name" value="ROK"/>
    <property type="match status" value="1"/>
</dbReference>
<dbReference type="RefSeq" id="WP_130411296.1">
    <property type="nucleotide sequence ID" value="NZ_SGWX01000001.1"/>
</dbReference>
<dbReference type="EMBL" id="SGWX01000001">
    <property type="protein sequence ID" value="RZS59835.1"/>
    <property type="molecule type" value="Genomic_DNA"/>
</dbReference>
<keyword evidence="2" id="KW-0418">Kinase</keyword>
<dbReference type="AlphaFoldDB" id="A0A4Q7LXQ3"/>
<gene>
    <name evidence="2" type="ORF">EV386_0071</name>
</gene>
<dbReference type="InterPro" id="IPR000600">
    <property type="entry name" value="ROK"/>
</dbReference>
<dbReference type="PANTHER" id="PTHR18964:SF149">
    <property type="entry name" value="BIFUNCTIONAL UDP-N-ACETYLGLUCOSAMINE 2-EPIMERASE_N-ACETYLMANNOSAMINE KINASE"/>
    <property type="match status" value="1"/>
</dbReference>
<evidence type="ECO:0000313" key="2">
    <source>
        <dbReference type="EMBL" id="RZS59835.1"/>
    </source>
</evidence>
<evidence type="ECO:0000256" key="1">
    <source>
        <dbReference type="ARBA" id="ARBA00006479"/>
    </source>
</evidence>
<dbReference type="Gene3D" id="3.30.420.40">
    <property type="match status" value="2"/>
</dbReference>
<name>A0A4Q7LXQ3_9MICO</name>
<protein>
    <submittedName>
        <fullName evidence="2">Glucokinase</fullName>
    </submittedName>
</protein>
<dbReference type="Proteomes" id="UP000293852">
    <property type="component" value="Unassembled WGS sequence"/>
</dbReference>
<sequence length="316" mass="30777">MSPTPSLGAGPPVLAFDVGGTSIKGALIDAAGTAHGVTRLPTPAAGPTSAQAVLDAVARLAPSLTAQAPEGVAPTALGIAVPGVFDDEAGVGVYCENLGWRDVDFRRLVRAGFDLPTVVGHDVRSAGLAEMAVGAGAGAQNALVLALGTGIAAAVFVRGEPVTSGGFAGEIGHTVVVRGGEACACGNQGCLEATASAAAIARRYNRARGARVSGSREVLAAARAGDAVARAVWASATDALASAIAPCVGLLAPEVVVLAGGLAEAGDALLAPVVARLDELLTVTPAPPVVKATAGENAGLLGAALRARAVAEAGSR</sequence>
<comment type="similarity">
    <text evidence="1">Belongs to the ROK (NagC/XylR) family.</text>
</comment>
<comment type="caution">
    <text evidence="2">The sequence shown here is derived from an EMBL/GenBank/DDBJ whole genome shotgun (WGS) entry which is preliminary data.</text>
</comment>
<organism evidence="2 3">
    <name type="scientific">Xylanimonas ulmi</name>
    <dbReference type="NCBI Taxonomy" id="228973"/>
    <lineage>
        <taxon>Bacteria</taxon>
        <taxon>Bacillati</taxon>
        <taxon>Actinomycetota</taxon>
        <taxon>Actinomycetes</taxon>
        <taxon>Micrococcales</taxon>
        <taxon>Promicromonosporaceae</taxon>
        <taxon>Xylanimonas</taxon>
    </lineage>
</organism>
<dbReference type="OrthoDB" id="9810372at2"/>
<dbReference type="PANTHER" id="PTHR18964">
    <property type="entry name" value="ROK (REPRESSOR, ORF, KINASE) FAMILY"/>
    <property type="match status" value="1"/>
</dbReference>